<accession>A0A7X0JU16</accession>
<dbReference type="Proteomes" id="UP000528457">
    <property type="component" value="Unassembled WGS sequence"/>
</dbReference>
<dbReference type="SUPFAM" id="SSF89095">
    <property type="entry name" value="GatB/YqeY motif"/>
    <property type="match status" value="1"/>
</dbReference>
<dbReference type="Gene3D" id="1.10.10.410">
    <property type="match status" value="1"/>
</dbReference>
<evidence type="ECO:0000256" key="7">
    <source>
        <dbReference type="ARBA" id="ARBA00022917"/>
    </source>
</evidence>
<dbReference type="EC" id="6.3.5.-" evidence="11"/>
<evidence type="ECO:0000256" key="3">
    <source>
        <dbReference type="ARBA" id="ARBA00016923"/>
    </source>
</evidence>
<dbReference type="RefSeq" id="WP_166848589.1">
    <property type="nucleotide sequence ID" value="NZ_JAAONY010000001.1"/>
</dbReference>
<dbReference type="EMBL" id="JACHHT010000001">
    <property type="protein sequence ID" value="MBB6521396.1"/>
    <property type="molecule type" value="Genomic_DNA"/>
</dbReference>
<dbReference type="NCBIfam" id="NF004014">
    <property type="entry name" value="PRK05477.1-4"/>
    <property type="match status" value="1"/>
</dbReference>
<evidence type="ECO:0000256" key="5">
    <source>
        <dbReference type="ARBA" id="ARBA00022741"/>
    </source>
</evidence>
<sequence length="484" mass="53714">MQWETVIGLEVHVQLATQTKIFSGASTAFGAEPNTQACAIDLAMPGTLPVVNEQAYRYAIMFGLAIDAEIGKRSFFERKNYFYPDLPKGYQTTQLEQPIVGAGQVELNLGEGRTKTVRIHHAHLEEDAGKSLHEDFHGMSGIDLNRAGTPLIEVVTEPDMRNAEEAVAFAKKLHSIVTSLGICDGEMSQGSMRFDVNVSVRPKGEEKLGTRTETKNLNSFKFMEEAILLEVERQIDVLENGGDIVQETRLYNGDTKVARSMRSKEEANDYRYFPCPDLLPVELDDDYIDSIRADMPELPEARRERFKEDYQLSDYDADILSGDMAMANYFEAATKACNDAKLVANWVMGDLSSKLNNDELSIGQSKVNAEQLAGIISRIKDDSISSKIAKDVFEAIWNGEGDSADAVIEAKGLKQVSDTGALEQMADEVIANSQKQVDNYRNADPDKRPKMMGYFVGQIMKASKGQANPKAINEILLKKLNELL</sequence>
<dbReference type="Pfam" id="PF02637">
    <property type="entry name" value="GatB_Yqey"/>
    <property type="match status" value="1"/>
</dbReference>
<keyword evidence="4 11" id="KW-0436">Ligase</keyword>
<dbReference type="Gene3D" id="1.10.150.380">
    <property type="entry name" value="GatB domain, N-terminal subdomain"/>
    <property type="match status" value="1"/>
</dbReference>
<dbReference type="FunFam" id="1.10.150.380:FF:000001">
    <property type="entry name" value="Aspartyl/glutamyl-tRNA(Asn/Gln) amidotransferase subunit B"/>
    <property type="match status" value="1"/>
</dbReference>
<dbReference type="InterPro" id="IPR006075">
    <property type="entry name" value="Asn/Gln-tRNA_Trfase_suB/E_cat"/>
</dbReference>
<comment type="catalytic activity">
    <reaction evidence="9 11">
        <text>L-aspartyl-tRNA(Asn) + L-glutamine + ATP + H2O = L-asparaginyl-tRNA(Asn) + L-glutamate + ADP + phosphate + 2 H(+)</text>
        <dbReference type="Rhea" id="RHEA:14513"/>
        <dbReference type="Rhea" id="RHEA-COMP:9674"/>
        <dbReference type="Rhea" id="RHEA-COMP:9677"/>
        <dbReference type="ChEBI" id="CHEBI:15377"/>
        <dbReference type="ChEBI" id="CHEBI:15378"/>
        <dbReference type="ChEBI" id="CHEBI:29985"/>
        <dbReference type="ChEBI" id="CHEBI:30616"/>
        <dbReference type="ChEBI" id="CHEBI:43474"/>
        <dbReference type="ChEBI" id="CHEBI:58359"/>
        <dbReference type="ChEBI" id="CHEBI:78515"/>
        <dbReference type="ChEBI" id="CHEBI:78516"/>
        <dbReference type="ChEBI" id="CHEBI:456216"/>
    </reaction>
</comment>
<keyword evidence="13" id="KW-0808">Transferase</keyword>
<dbReference type="GO" id="GO:0050567">
    <property type="term" value="F:glutaminyl-tRNA synthase (glutamine-hydrolyzing) activity"/>
    <property type="evidence" value="ECO:0007669"/>
    <property type="project" value="UniProtKB-UniRule"/>
</dbReference>
<dbReference type="InterPro" id="IPR018027">
    <property type="entry name" value="Asn/Gln_amidotransferase"/>
</dbReference>
<evidence type="ECO:0000259" key="12">
    <source>
        <dbReference type="SMART" id="SM00845"/>
    </source>
</evidence>
<evidence type="ECO:0000256" key="11">
    <source>
        <dbReference type="HAMAP-Rule" id="MF_00121"/>
    </source>
</evidence>
<keyword evidence="7 11" id="KW-0648">Protein biosynthesis</keyword>
<dbReference type="PANTHER" id="PTHR11659">
    <property type="entry name" value="GLUTAMYL-TRNA GLN AMIDOTRANSFERASE SUBUNIT B MITOCHONDRIAL AND PROKARYOTIC PET112-RELATED"/>
    <property type="match status" value="1"/>
</dbReference>
<dbReference type="HAMAP" id="MF_00121">
    <property type="entry name" value="GatB"/>
    <property type="match status" value="1"/>
</dbReference>
<dbReference type="InterPro" id="IPR003789">
    <property type="entry name" value="Asn/Gln_tRNA_amidoTrase-B-like"/>
</dbReference>
<comment type="similarity">
    <text evidence="1 11">Belongs to the GatB/GatE family. GatB subfamily.</text>
</comment>
<evidence type="ECO:0000256" key="6">
    <source>
        <dbReference type="ARBA" id="ARBA00022840"/>
    </source>
</evidence>
<comment type="subunit">
    <text evidence="2 11">Heterotrimer of A, B and C subunits.</text>
</comment>
<protein>
    <recommendedName>
        <fullName evidence="3 11">Aspartyl/glutamyl-tRNA(Asn/Gln) amidotransferase subunit B</fullName>
        <shortName evidence="11">Asp/Glu-ADT subunit B</shortName>
        <ecNumber evidence="11">6.3.5.-</ecNumber>
    </recommendedName>
</protein>
<dbReference type="Pfam" id="PF02934">
    <property type="entry name" value="GatB_N"/>
    <property type="match status" value="1"/>
</dbReference>
<comment type="function">
    <text evidence="8 11">Allows the formation of correctly charged Asn-tRNA(Asn) or Gln-tRNA(Gln) through the transamidation of misacylated Asp-tRNA(Asn) or Glu-tRNA(Gln) in organisms which lack either or both of asparaginyl-tRNA or glutaminyl-tRNA synthetases. The reaction takes place in the presence of glutamine and ATP through an activated phospho-Asp-tRNA(Asn) or phospho-Glu-tRNA(Gln).</text>
</comment>
<dbReference type="SUPFAM" id="SSF55931">
    <property type="entry name" value="Glutamine synthetase/guanido kinase"/>
    <property type="match status" value="1"/>
</dbReference>
<proteinExistence type="inferred from homology"/>
<evidence type="ECO:0000256" key="4">
    <source>
        <dbReference type="ARBA" id="ARBA00022598"/>
    </source>
</evidence>
<organism evidence="13 14">
    <name type="scientific">Pseudoteredinibacter isoporae</name>
    <dbReference type="NCBI Taxonomy" id="570281"/>
    <lineage>
        <taxon>Bacteria</taxon>
        <taxon>Pseudomonadati</taxon>
        <taxon>Pseudomonadota</taxon>
        <taxon>Gammaproteobacteria</taxon>
        <taxon>Cellvibrionales</taxon>
        <taxon>Cellvibrionaceae</taxon>
        <taxon>Pseudoteredinibacter</taxon>
    </lineage>
</organism>
<dbReference type="FunFam" id="1.10.10.410:FF:000001">
    <property type="entry name" value="Aspartyl/glutamyl-tRNA(Asn/Gln) amidotransferase subunit B"/>
    <property type="match status" value="1"/>
</dbReference>
<dbReference type="AlphaFoldDB" id="A0A7X0JU16"/>
<dbReference type="GO" id="GO:0005524">
    <property type="term" value="F:ATP binding"/>
    <property type="evidence" value="ECO:0007669"/>
    <property type="project" value="UniProtKB-KW"/>
</dbReference>
<evidence type="ECO:0000256" key="1">
    <source>
        <dbReference type="ARBA" id="ARBA00005306"/>
    </source>
</evidence>
<dbReference type="GO" id="GO:0016740">
    <property type="term" value="F:transferase activity"/>
    <property type="evidence" value="ECO:0007669"/>
    <property type="project" value="UniProtKB-KW"/>
</dbReference>
<feature type="domain" description="Asn/Gln amidotransferase" evidence="12">
    <location>
        <begin position="328"/>
        <end position="480"/>
    </location>
</feature>
<comment type="caution">
    <text evidence="13">The sequence shown here is derived from an EMBL/GenBank/DDBJ whole genome shotgun (WGS) entry which is preliminary data.</text>
</comment>
<comment type="catalytic activity">
    <reaction evidence="10 11">
        <text>L-glutamyl-tRNA(Gln) + L-glutamine + ATP + H2O = L-glutaminyl-tRNA(Gln) + L-glutamate + ADP + phosphate + H(+)</text>
        <dbReference type="Rhea" id="RHEA:17521"/>
        <dbReference type="Rhea" id="RHEA-COMP:9681"/>
        <dbReference type="Rhea" id="RHEA-COMP:9684"/>
        <dbReference type="ChEBI" id="CHEBI:15377"/>
        <dbReference type="ChEBI" id="CHEBI:15378"/>
        <dbReference type="ChEBI" id="CHEBI:29985"/>
        <dbReference type="ChEBI" id="CHEBI:30616"/>
        <dbReference type="ChEBI" id="CHEBI:43474"/>
        <dbReference type="ChEBI" id="CHEBI:58359"/>
        <dbReference type="ChEBI" id="CHEBI:78520"/>
        <dbReference type="ChEBI" id="CHEBI:78521"/>
        <dbReference type="ChEBI" id="CHEBI:456216"/>
    </reaction>
</comment>
<dbReference type="InterPro" id="IPR017959">
    <property type="entry name" value="Asn/Gln-tRNA_amidoTrfase_suB/E"/>
</dbReference>
<name>A0A7X0JU16_9GAMM</name>
<gene>
    <name evidence="11" type="primary">gatB</name>
    <name evidence="13" type="ORF">HNR48_001674</name>
</gene>
<dbReference type="InterPro" id="IPR014746">
    <property type="entry name" value="Gln_synth/guanido_kin_cat_dom"/>
</dbReference>
<keyword evidence="14" id="KW-1185">Reference proteome</keyword>
<evidence type="ECO:0000256" key="9">
    <source>
        <dbReference type="ARBA" id="ARBA00047380"/>
    </source>
</evidence>
<dbReference type="InterPro" id="IPR004413">
    <property type="entry name" value="GatB"/>
</dbReference>
<dbReference type="InterPro" id="IPR017958">
    <property type="entry name" value="Gln-tRNA_amidoTrfase_suB_CS"/>
</dbReference>
<keyword evidence="5 11" id="KW-0547">Nucleotide-binding</keyword>
<dbReference type="NCBIfam" id="NF004015">
    <property type="entry name" value="PRK05477.1-5"/>
    <property type="match status" value="1"/>
</dbReference>
<evidence type="ECO:0000256" key="8">
    <source>
        <dbReference type="ARBA" id="ARBA00024799"/>
    </source>
</evidence>
<dbReference type="InParanoid" id="A0A7X0JU16"/>
<dbReference type="InterPro" id="IPR042114">
    <property type="entry name" value="GatB_C_1"/>
</dbReference>
<evidence type="ECO:0000256" key="10">
    <source>
        <dbReference type="ARBA" id="ARBA00047913"/>
    </source>
</evidence>
<dbReference type="GO" id="GO:0070681">
    <property type="term" value="P:glutaminyl-tRNAGln biosynthesis via transamidation"/>
    <property type="evidence" value="ECO:0007669"/>
    <property type="project" value="TreeGrafter"/>
</dbReference>
<evidence type="ECO:0000313" key="13">
    <source>
        <dbReference type="EMBL" id="MBB6521396.1"/>
    </source>
</evidence>
<dbReference type="SMART" id="SM00845">
    <property type="entry name" value="GatB_Yqey"/>
    <property type="match status" value="1"/>
</dbReference>
<dbReference type="PANTHER" id="PTHR11659:SF0">
    <property type="entry name" value="GLUTAMYL-TRNA(GLN) AMIDOTRANSFERASE SUBUNIT B, MITOCHONDRIAL"/>
    <property type="match status" value="1"/>
</dbReference>
<dbReference type="NCBIfam" id="TIGR00133">
    <property type="entry name" value="gatB"/>
    <property type="match status" value="1"/>
</dbReference>
<reference evidence="13 14" key="1">
    <citation type="submission" date="2020-08" db="EMBL/GenBank/DDBJ databases">
        <title>Genomic Encyclopedia of Type Strains, Phase IV (KMG-IV): sequencing the most valuable type-strain genomes for metagenomic binning, comparative biology and taxonomic classification.</title>
        <authorList>
            <person name="Goeker M."/>
        </authorList>
    </citation>
    <scope>NUCLEOTIDE SEQUENCE [LARGE SCALE GENOMIC DNA]</scope>
    <source>
        <strain evidence="13 14">DSM 22368</strain>
    </source>
</reference>
<dbReference type="GO" id="GO:0006412">
    <property type="term" value="P:translation"/>
    <property type="evidence" value="ECO:0007669"/>
    <property type="project" value="UniProtKB-UniRule"/>
</dbReference>
<evidence type="ECO:0000256" key="2">
    <source>
        <dbReference type="ARBA" id="ARBA00011123"/>
    </source>
</evidence>
<evidence type="ECO:0000313" key="14">
    <source>
        <dbReference type="Proteomes" id="UP000528457"/>
    </source>
</evidence>
<dbReference type="NCBIfam" id="NF004012">
    <property type="entry name" value="PRK05477.1-2"/>
    <property type="match status" value="1"/>
</dbReference>
<keyword evidence="6 11" id="KW-0067">ATP-binding</keyword>
<dbReference type="PROSITE" id="PS01234">
    <property type="entry name" value="GATB"/>
    <property type="match status" value="1"/>
</dbReference>
<dbReference type="InterPro" id="IPR023168">
    <property type="entry name" value="GatB_Yqey_C_2"/>
</dbReference>